<dbReference type="Proteomes" id="UP001244341">
    <property type="component" value="Chromosome 17b"/>
</dbReference>
<dbReference type="InterPro" id="IPR004323">
    <property type="entry name" value="Ion_tolerance_CutA"/>
</dbReference>
<reference evidence="2 3" key="1">
    <citation type="submission" date="2023-05" db="EMBL/GenBank/DDBJ databases">
        <title>A 100% complete, gapless, phased diploid assembly of the Scenedesmus obliquus UTEX 3031 genome.</title>
        <authorList>
            <person name="Biondi T.C."/>
            <person name="Hanschen E.R."/>
            <person name="Kwon T."/>
            <person name="Eng W."/>
            <person name="Kruse C.P.S."/>
            <person name="Koehler S.I."/>
            <person name="Kunde Y."/>
            <person name="Gleasner C.D."/>
            <person name="You Mak K.T."/>
            <person name="Polle J."/>
            <person name="Hovde B.T."/>
            <person name="Starkenburg S.R."/>
        </authorList>
    </citation>
    <scope>NUCLEOTIDE SEQUENCE [LARGE SCALE GENOMIC DNA]</scope>
    <source>
        <strain evidence="2 3">DOE0152z</strain>
    </source>
</reference>
<dbReference type="InterPro" id="IPR011322">
    <property type="entry name" value="N-reg_PII-like_a/b"/>
</dbReference>
<dbReference type="InterPro" id="IPR015867">
    <property type="entry name" value="N-reg_PII/ATP_PRibTrfase_C"/>
</dbReference>
<evidence type="ECO:0000313" key="3">
    <source>
        <dbReference type="Proteomes" id="UP001244341"/>
    </source>
</evidence>
<evidence type="ECO:0000256" key="1">
    <source>
        <dbReference type="ARBA" id="ARBA00010169"/>
    </source>
</evidence>
<sequence>MPDSITQRTTAACPLTTRAARFTCSSSSSNSSSSVVVRRRLTLSAALAAASAGVTPWGRASAAVSSSSSRAAAMATAAAAGSSSAGALDTGVLVVYVTAPSAEVADSLASALVEGQLAACVNIVPGLTSVYSWKGKIERDPELMLIIKTQASLLDSLTAKVKQLHPYDEPEVIALPVVGGSASYLAWVRDSTAGAAGNKE</sequence>
<protein>
    <submittedName>
        <fullName evidence="2">Uncharacterized protein</fullName>
    </submittedName>
</protein>
<dbReference type="PANTHER" id="PTHR23419:SF8">
    <property type="entry name" value="FI09726P"/>
    <property type="match status" value="1"/>
</dbReference>
<dbReference type="Pfam" id="PF03091">
    <property type="entry name" value="CutA1"/>
    <property type="match status" value="1"/>
</dbReference>
<organism evidence="2 3">
    <name type="scientific">Tetradesmus obliquus</name>
    <name type="common">Green alga</name>
    <name type="synonym">Acutodesmus obliquus</name>
    <dbReference type="NCBI Taxonomy" id="3088"/>
    <lineage>
        <taxon>Eukaryota</taxon>
        <taxon>Viridiplantae</taxon>
        <taxon>Chlorophyta</taxon>
        <taxon>core chlorophytes</taxon>
        <taxon>Chlorophyceae</taxon>
        <taxon>CS clade</taxon>
        <taxon>Sphaeropleales</taxon>
        <taxon>Scenedesmaceae</taxon>
        <taxon>Tetradesmus</taxon>
    </lineage>
</organism>
<name>A0ABY8URE9_TETOB</name>
<dbReference type="EMBL" id="CP126224">
    <property type="protein sequence ID" value="WIA24011.1"/>
    <property type="molecule type" value="Genomic_DNA"/>
</dbReference>
<gene>
    <name evidence="2" type="ORF">OEZ85_013635</name>
</gene>
<dbReference type="SUPFAM" id="SSF54913">
    <property type="entry name" value="GlnB-like"/>
    <property type="match status" value="1"/>
</dbReference>
<proteinExistence type="inferred from homology"/>
<evidence type="ECO:0000313" key="2">
    <source>
        <dbReference type="EMBL" id="WIA24011.1"/>
    </source>
</evidence>
<keyword evidence="3" id="KW-1185">Reference proteome</keyword>
<accession>A0ABY8URE9</accession>
<dbReference type="PANTHER" id="PTHR23419">
    <property type="entry name" value="DIVALENT CATION TOLERANCE CUTA-RELATED"/>
    <property type="match status" value="1"/>
</dbReference>
<comment type="similarity">
    <text evidence="1">Belongs to the CutA family.</text>
</comment>
<dbReference type="Gene3D" id="3.30.70.120">
    <property type="match status" value="1"/>
</dbReference>